<reference evidence="7" key="1">
    <citation type="submission" date="2011-05" db="EMBL/GenBank/DDBJ databases">
        <authorList>
            <person name="Richards S.R."/>
            <person name="Qu J."/>
            <person name="Jiang H."/>
            <person name="Jhangiani S.N."/>
            <person name="Agravi P."/>
            <person name="Goodspeed R."/>
            <person name="Gross S."/>
            <person name="Mandapat C."/>
            <person name="Jackson L."/>
            <person name="Mathew T."/>
            <person name="Pu L."/>
            <person name="Thornton R."/>
            <person name="Saada N."/>
            <person name="Wilczek-Boney K.B."/>
            <person name="Lee S."/>
            <person name="Kovar C."/>
            <person name="Wu Y."/>
            <person name="Scherer S.E."/>
            <person name="Worley K.C."/>
            <person name="Muzny D.M."/>
            <person name="Gibbs R."/>
        </authorList>
    </citation>
    <scope>NUCLEOTIDE SEQUENCE</scope>
    <source>
        <strain evidence="7">Brora</strain>
    </source>
</reference>
<dbReference type="Proteomes" id="UP000014500">
    <property type="component" value="Unassembled WGS sequence"/>
</dbReference>
<protein>
    <recommendedName>
        <fullName evidence="5">ethanolamine kinase</fullName>
        <ecNumber evidence="5">2.7.1.82</ecNumber>
    </recommendedName>
</protein>
<keyword evidence="1" id="KW-0594">Phospholipid biosynthesis</keyword>
<sequence>MAALLLPEFTVHLDAAEDDIKKLFKIVKPEWNEDKIIVKNMSGGFSCLTSRVYLEDTPDDAFTVRVQKLFVALKDNCEDLKLDTKFEVRVVQEISKIGYFPTVHAVFANGFCYKYISGKPLVHFDKKTKTKPEIDRNDIKTMVEKLAEIHMIKLENVDYTKTDFFDNYDTILEKVYPENSVITAKNIIEKEYQEIKSYIKEFNLPIVLCHGDPHAGNVVVDEDKDQLTFVDWELSHIGYQAYDLAYCVRMLHFEGYVMNIQMIPSAAKDQTPEISMGEMLKWYFAKWSKLNMKEFDEEAFEELQRQVKYFELVWCLVFIIMFGNLFANSKAQVLSAEFPVDPTGMVQSVYNFYCRIKEQTLQEFIPDLFVS</sequence>
<dbReference type="EnsemblMetazoa" id="SMAR010834-RA">
    <property type="protein sequence ID" value="SMAR010834-PA"/>
    <property type="gene ID" value="SMAR010834"/>
</dbReference>
<evidence type="ECO:0000256" key="1">
    <source>
        <dbReference type="ARBA" id="ARBA00023209"/>
    </source>
</evidence>
<dbReference type="GO" id="GO:0005737">
    <property type="term" value="C:cytoplasm"/>
    <property type="evidence" value="ECO:0007669"/>
    <property type="project" value="TreeGrafter"/>
</dbReference>
<name>T1JAR3_STRMM</name>
<proteinExistence type="inferred from homology"/>
<dbReference type="GO" id="GO:0006646">
    <property type="term" value="P:phosphatidylethanolamine biosynthetic process"/>
    <property type="evidence" value="ECO:0007669"/>
    <property type="project" value="TreeGrafter"/>
</dbReference>
<evidence type="ECO:0000256" key="2">
    <source>
        <dbReference type="ARBA" id="ARBA00023264"/>
    </source>
</evidence>
<evidence type="ECO:0000256" key="3">
    <source>
        <dbReference type="ARBA" id="ARBA00037883"/>
    </source>
</evidence>
<dbReference type="AlphaFoldDB" id="T1JAR3"/>
<comment type="pathway">
    <text evidence="3">Phospholipid metabolism; phosphatidylethanolamine biosynthesis; phosphatidylethanolamine from ethanolamine: step 1/3.</text>
</comment>
<evidence type="ECO:0000256" key="5">
    <source>
        <dbReference type="ARBA" id="ARBA00038874"/>
    </source>
</evidence>
<evidence type="ECO:0000256" key="4">
    <source>
        <dbReference type="ARBA" id="ARBA00038211"/>
    </source>
</evidence>
<dbReference type="InterPro" id="IPR011009">
    <property type="entry name" value="Kinase-like_dom_sf"/>
</dbReference>
<reference evidence="6" key="2">
    <citation type="submission" date="2015-02" db="UniProtKB">
        <authorList>
            <consortium name="EnsemblMetazoa"/>
        </authorList>
    </citation>
    <scope>IDENTIFICATION</scope>
</reference>
<evidence type="ECO:0000313" key="6">
    <source>
        <dbReference type="EnsemblMetazoa" id="SMAR010834-PA"/>
    </source>
</evidence>
<evidence type="ECO:0000313" key="7">
    <source>
        <dbReference type="Proteomes" id="UP000014500"/>
    </source>
</evidence>
<organism evidence="6 7">
    <name type="scientific">Strigamia maritima</name>
    <name type="common">European centipede</name>
    <name type="synonym">Geophilus maritimus</name>
    <dbReference type="NCBI Taxonomy" id="126957"/>
    <lineage>
        <taxon>Eukaryota</taxon>
        <taxon>Metazoa</taxon>
        <taxon>Ecdysozoa</taxon>
        <taxon>Arthropoda</taxon>
        <taxon>Myriapoda</taxon>
        <taxon>Chilopoda</taxon>
        <taxon>Pleurostigmophora</taxon>
        <taxon>Geophilomorpha</taxon>
        <taxon>Linotaeniidae</taxon>
        <taxon>Strigamia</taxon>
    </lineage>
</organism>
<dbReference type="SUPFAM" id="SSF56112">
    <property type="entry name" value="Protein kinase-like (PK-like)"/>
    <property type="match status" value="1"/>
</dbReference>
<dbReference type="PANTHER" id="PTHR22603">
    <property type="entry name" value="CHOLINE/ETHANOALAMINE KINASE"/>
    <property type="match status" value="1"/>
</dbReference>
<keyword evidence="7" id="KW-1185">Reference proteome</keyword>
<keyword evidence="2" id="KW-1208">Phospholipid metabolism</keyword>
<dbReference type="PhylomeDB" id="T1JAR3"/>
<dbReference type="eggNOG" id="KOG4720">
    <property type="taxonomic scope" value="Eukaryota"/>
</dbReference>
<dbReference type="STRING" id="126957.T1JAR3"/>
<accession>T1JAR3</accession>
<dbReference type="Gene3D" id="3.90.1200.10">
    <property type="match status" value="1"/>
</dbReference>
<dbReference type="EMBL" id="JH432003">
    <property type="status" value="NOT_ANNOTATED_CDS"/>
    <property type="molecule type" value="Genomic_DNA"/>
</dbReference>
<comment type="similarity">
    <text evidence="4">Belongs to the choline/ethanolamine kinase family.</text>
</comment>
<dbReference type="EC" id="2.7.1.82" evidence="5"/>
<keyword evidence="1" id="KW-0443">Lipid metabolism</keyword>
<dbReference type="GO" id="GO:0004305">
    <property type="term" value="F:ethanolamine kinase activity"/>
    <property type="evidence" value="ECO:0007669"/>
    <property type="project" value="UniProtKB-EC"/>
</dbReference>
<dbReference type="HOGENOM" id="CLU_012712_1_0_1"/>
<keyword evidence="1" id="KW-0444">Lipid biosynthesis</keyword>
<dbReference type="PANTHER" id="PTHR22603:SF66">
    <property type="entry name" value="ETHANOLAMINE KINASE"/>
    <property type="match status" value="1"/>
</dbReference>
<dbReference type="Pfam" id="PF01633">
    <property type="entry name" value="Choline_kinase"/>
    <property type="match status" value="1"/>
</dbReference>